<evidence type="ECO:0000313" key="1">
    <source>
        <dbReference type="EMBL" id="RAU82467.1"/>
    </source>
</evidence>
<proteinExistence type="predicted"/>
<organism evidence="1 2">
    <name type="scientific">Pontibacter arcticus</name>
    <dbReference type="NCBI Taxonomy" id="2080288"/>
    <lineage>
        <taxon>Bacteria</taxon>
        <taxon>Pseudomonadati</taxon>
        <taxon>Bacteroidota</taxon>
        <taxon>Cytophagia</taxon>
        <taxon>Cytophagales</taxon>
        <taxon>Hymenobacteraceae</taxon>
        <taxon>Pontibacter</taxon>
    </lineage>
</organism>
<comment type="caution">
    <text evidence="1">The sequence shown here is derived from an EMBL/GenBank/DDBJ whole genome shotgun (WGS) entry which is preliminary data.</text>
</comment>
<dbReference type="EMBL" id="QMDV01000003">
    <property type="protein sequence ID" value="RAU82467.1"/>
    <property type="molecule type" value="Genomic_DNA"/>
</dbReference>
<reference evidence="1 2" key="2">
    <citation type="submission" date="2018-07" db="EMBL/GenBank/DDBJ databases">
        <title>Pontibacter sp. 2b14 genomic sequence and assembly.</title>
        <authorList>
            <person name="Du Z.-J."/>
        </authorList>
    </citation>
    <scope>NUCLEOTIDE SEQUENCE [LARGE SCALE GENOMIC DNA]</scope>
    <source>
        <strain evidence="1 2">2b14</strain>
    </source>
</reference>
<dbReference type="AlphaFoldDB" id="A0A364RDY0"/>
<evidence type="ECO:0000313" key="2">
    <source>
        <dbReference type="Proteomes" id="UP000251692"/>
    </source>
</evidence>
<keyword evidence="2" id="KW-1185">Reference proteome</keyword>
<gene>
    <name evidence="1" type="ORF">DP923_11830</name>
</gene>
<protein>
    <submittedName>
        <fullName evidence="1">Uncharacterized protein</fullName>
    </submittedName>
</protein>
<dbReference type="Proteomes" id="UP000251692">
    <property type="component" value="Unassembled WGS sequence"/>
</dbReference>
<accession>A0A364RDY0</accession>
<reference evidence="1 2" key="1">
    <citation type="submission" date="2018-06" db="EMBL/GenBank/DDBJ databases">
        <authorList>
            <person name="Liu Z.-W."/>
        </authorList>
    </citation>
    <scope>NUCLEOTIDE SEQUENCE [LARGE SCALE GENOMIC DNA]</scope>
    <source>
        <strain evidence="1 2">2b14</strain>
    </source>
</reference>
<name>A0A364RDY0_9BACT</name>
<sequence length="149" mass="16849">MCCKKKGNVAASKERVGGGQAIQKDNYTCVSNIRVELVSDGEEAPDALVVSFTSMDTVVNQILEQGKKVTVYVWKDSSETIEDSAAYSSRIALLRRINDNEFQLSYPDMGFRFLKPYQLSEISSDEFRKKSKVKIKTKSGKEWIFRSCQ</sequence>